<dbReference type="NCBIfam" id="TIGR00233">
    <property type="entry name" value="trpS"/>
    <property type="match status" value="1"/>
</dbReference>
<evidence type="ECO:0000256" key="8">
    <source>
        <dbReference type="HAMAP-Rule" id="MF_00140"/>
    </source>
</evidence>
<name>A0A916J1L6_9PROT</name>
<dbReference type="InterPro" id="IPR002305">
    <property type="entry name" value="aa-tRNA-synth_Ic"/>
</dbReference>
<feature type="binding site" evidence="8">
    <location>
        <begin position="150"/>
        <end position="152"/>
    </location>
    <ligand>
        <name>ATP</name>
        <dbReference type="ChEBI" id="CHEBI:30616"/>
    </ligand>
</feature>
<sequence length="400" mass="45843">MYAEKVLSGMRPTGRLHLGHYHGVLKNWIRLQHEYPCLFFVADWHALTTDYDEPGTIAASTHDMIIDWLAAGVDPSQATLFIQSRVPEHAELHLLLSMMTPLGWLERVPTYKDQQEKLSHKDLTTYGFLGYPLLMSADILIYRADKVPVGEDQIPHIEFTRELARRFNHMYGREPGFEDKARESVKKLGSKRAKQYEELRTRFLEKGDEAAIEQAHALLDDVQHLPHGDRERLFGYLEGGGKMILVEPDALLTEARRMPGLDGQKMSKSYANTIALREDEESITKKIRTMQTDPQRVRRTDPGNPDKCPVWQFHVIYSSGEVQDWVQKGCRSAGIGCIECKQPVIDGILKEQEPMRERAKAYEDDPQLVRNIIADGCERARKLAQETMRDVREAMGLDFN</sequence>
<dbReference type="InterPro" id="IPR014729">
    <property type="entry name" value="Rossmann-like_a/b/a_fold"/>
</dbReference>
<dbReference type="GO" id="GO:0004830">
    <property type="term" value="F:tryptophan-tRNA ligase activity"/>
    <property type="evidence" value="ECO:0007669"/>
    <property type="project" value="UniProtKB-UniRule"/>
</dbReference>
<comment type="function">
    <text evidence="8">Catalyzes the attachment of tryptophan to tRNA(Trp).</text>
</comment>
<comment type="catalytic activity">
    <reaction evidence="7 8">
        <text>tRNA(Trp) + L-tryptophan + ATP = L-tryptophyl-tRNA(Trp) + AMP + diphosphate + H(+)</text>
        <dbReference type="Rhea" id="RHEA:24080"/>
        <dbReference type="Rhea" id="RHEA-COMP:9671"/>
        <dbReference type="Rhea" id="RHEA-COMP:9705"/>
        <dbReference type="ChEBI" id="CHEBI:15378"/>
        <dbReference type="ChEBI" id="CHEBI:30616"/>
        <dbReference type="ChEBI" id="CHEBI:33019"/>
        <dbReference type="ChEBI" id="CHEBI:57912"/>
        <dbReference type="ChEBI" id="CHEBI:78442"/>
        <dbReference type="ChEBI" id="CHEBI:78535"/>
        <dbReference type="ChEBI" id="CHEBI:456215"/>
        <dbReference type="EC" id="6.1.1.2"/>
    </reaction>
</comment>
<dbReference type="AlphaFoldDB" id="A0A916J1L6"/>
<dbReference type="RefSeq" id="WP_220635019.1">
    <property type="nucleotide sequence ID" value="NZ_CAJQUM010000001.1"/>
</dbReference>
<evidence type="ECO:0000256" key="7">
    <source>
        <dbReference type="ARBA" id="ARBA00049929"/>
    </source>
</evidence>
<dbReference type="EC" id="6.1.1.2" evidence="8"/>
<dbReference type="Gene3D" id="3.40.50.620">
    <property type="entry name" value="HUPs"/>
    <property type="match status" value="1"/>
</dbReference>
<feature type="binding site" evidence="8">
    <location>
        <begin position="11"/>
        <end position="13"/>
    </location>
    <ligand>
        <name>ATP</name>
        <dbReference type="ChEBI" id="CHEBI:30616"/>
    </ligand>
</feature>
<reference evidence="10" key="1">
    <citation type="submission" date="2021-04" db="EMBL/GenBank/DDBJ databases">
        <authorList>
            <person name="Hornung B."/>
        </authorList>
    </citation>
    <scope>NUCLEOTIDE SEQUENCE</scope>
    <source>
        <strain evidence="10">G5G6</strain>
    </source>
</reference>
<dbReference type="InterPro" id="IPR001412">
    <property type="entry name" value="aa-tRNA-synth_I_CS"/>
</dbReference>
<dbReference type="PROSITE" id="PS00178">
    <property type="entry name" value="AA_TRNA_LIGASE_I"/>
    <property type="match status" value="1"/>
</dbReference>
<dbReference type="GO" id="GO:0006436">
    <property type="term" value="P:tryptophanyl-tRNA aminoacylation"/>
    <property type="evidence" value="ECO:0007669"/>
    <property type="project" value="UniProtKB-UniRule"/>
</dbReference>
<dbReference type="SUPFAM" id="SSF52374">
    <property type="entry name" value="Nucleotidylyl transferase"/>
    <property type="match status" value="1"/>
</dbReference>
<comment type="caution">
    <text evidence="8">Lacks conserved residue(s) required for the propagation of feature annotation.</text>
</comment>
<keyword evidence="3 8" id="KW-0547">Nucleotide-binding</keyword>
<feature type="binding site" evidence="8">
    <location>
        <begin position="265"/>
        <end position="269"/>
    </location>
    <ligand>
        <name>ATP</name>
        <dbReference type="ChEBI" id="CHEBI:30616"/>
    </ligand>
</feature>
<comment type="similarity">
    <text evidence="1 8 9">Belongs to the class-I aminoacyl-tRNA synthetase family.</text>
</comment>
<keyword evidence="11" id="KW-1185">Reference proteome</keyword>
<keyword evidence="2 8" id="KW-0436">Ligase</keyword>
<dbReference type="PANTHER" id="PTHR43766">
    <property type="entry name" value="TRYPTOPHAN--TRNA LIGASE, MITOCHONDRIAL"/>
    <property type="match status" value="1"/>
</dbReference>
<comment type="subcellular location">
    <subcellularLocation>
        <location evidence="8">Cytoplasm</location>
    </subcellularLocation>
</comment>
<dbReference type="InterPro" id="IPR002306">
    <property type="entry name" value="Trp-tRNA-ligase"/>
</dbReference>
<evidence type="ECO:0000256" key="5">
    <source>
        <dbReference type="ARBA" id="ARBA00022917"/>
    </source>
</evidence>
<dbReference type="GO" id="GO:0005829">
    <property type="term" value="C:cytosol"/>
    <property type="evidence" value="ECO:0007669"/>
    <property type="project" value="TreeGrafter"/>
</dbReference>
<dbReference type="NCBIfam" id="NF008922">
    <property type="entry name" value="PRK12283.1"/>
    <property type="match status" value="1"/>
</dbReference>
<evidence type="ECO:0000313" key="11">
    <source>
        <dbReference type="Proteomes" id="UP000742786"/>
    </source>
</evidence>
<accession>A0A916J1L6</accession>
<dbReference type="HAMAP" id="MF_00140_B">
    <property type="entry name" value="Trp_tRNA_synth_B"/>
    <property type="match status" value="1"/>
</dbReference>
<feature type="binding site" evidence="8">
    <location>
        <position position="138"/>
    </location>
    <ligand>
        <name>L-tryptophan</name>
        <dbReference type="ChEBI" id="CHEBI:57912"/>
    </ligand>
</feature>
<dbReference type="FunFam" id="1.10.240.10:FF:000005">
    <property type="entry name" value="Tryptophan--tRNA ligase"/>
    <property type="match status" value="1"/>
</dbReference>
<evidence type="ECO:0000256" key="6">
    <source>
        <dbReference type="ARBA" id="ARBA00023146"/>
    </source>
</evidence>
<evidence type="ECO:0000256" key="4">
    <source>
        <dbReference type="ARBA" id="ARBA00022840"/>
    </source>
</evidence>
<dbReference type="InterPro" id="IPR024109">
    <property type="entry name" value="Trp-tRNA-ligase_bac-type"/>
</dbReference>
<evidence type="ECO:0000256" key="3">
    <source>
        <dbReference type="ARBA" id="ARBA00022741"/>
    </source>
</evidence>
<dbReference type="Gene3D" id="1.10.240.10">
    <property type="entry name" value="Tyrosyl-Transfer RNA Synthetase"/>
    <property type="match status" value="1"/>
</dbReference>
<evidence type="ECO:0000313" key="10">
    <source>
        <dbReference type="EMBL" id="CAG4883009.1"/>
    </source>
</evidence>
<dbReference type="Proteomes" id="UP000742786">
    <property type="component" value="Unassembled WGS sequence"/>
</dbReference>
<keyword evidence="6 8" id="KW-0030">Aminoacyl-tRNA synthetase</keyword>
<dbReference type="EMBL" id="CAJQUM010000001">
    <property type="protein sequence ID" value="CAG4883009.1"/>
    <property type="molecule type" value="Genomic_DNA"/>
</dbReference>
<keyword evidence="5 8" id="KW-0648">Protein biosynthesis</keyword>
<evidence type="ECO:0000256" key="2">
    <source>
        <dbReference type="ARBA" id="ARBA00022598"/>
    </source>
</evidence>
<dbReference type="CDD" id="cd00806">
    <property type="entry name" value="TrpRS_core"/>
    <property type="match status" value="1"/>
</dbReference>
<dbReference type="PRINTS" id="PR01039">
    <property type="entry name" value="TRNASYNTHTRP"/>
</dbReference>
<dbReference type="PANTHER" id="PTHR43766:SF1">
    <property type="entry name" value="TRYPTOPHAN--TRNA LIGASE, MITOCHONDRIAL"/>
    <property type="match status" value="1"/>
</dbReference>
<feature type="short sequence motif" description="'KMSKS' region" evidence="8">
    <location>
        <begin position="265"/>
        <end position="269"/>
    </location>
</feature>
<dbReference type="InterPro" id="IPR050203">
    <property type="entry name" value="Trp-tRNA_synthetase"/>
</dbReference>
<evidence type="ECO:0000256" key="9">
    <source>
        <dbReference type="RuleBase" id="RU363036"/>
    </source>
</evidence>
<feature type="short sequence motif" description="'HIGH' region" evidence="8">
    <location>
        <begin position="12"/>
        <end position="20"/>
    </location>
</feature>
<gene>
    <name evidence="8 10" type="primary">trpS</name>
    <name evidence="10" type="ORF">GTOL_10891</name>
</gene>
<proteinExistence type="inferred from homology"/>
<organism evidence="10 11">
    <name type="scientific">Georgfuchsia toluolica</name>
    <dbReference type="NCBI Taxonomy" id="424218"/>
    <lineage>
        <taxon>Bacteria</taxon>
        <taxon>Pseudomonadati</taxon>
        <taxon>Pseudomonadota</taxon>
        <taxon>Betaproteobacteria</taxon>
        <taxon>Nitrosomonadales</taxon>
        <taxon>Sterolibacteriaceae</taxon>
        <taxon>Georgfuchsia</taxon>
    </lineage>
</organism>
<dbReference type="Pfam" id="PF00579">
    <property type="entry name" value="tRNA-synt_1b"/>
    <property type="match status" value="2"/>
</dbReference>
<feature type="binding site" evidence="8">
    <location>
        <begin position="19"/>
        <end position="20"/>
    </location>
    <ligand>
        <name>ATP</name>
        <dbReference type="ChEBI" id="CHEBI:30616"/>
    </ligand>
</feature>
<comment type="caution">
    <text evidence="10">The sequence shown here is derived from an EMBL/GenBank/DDBJ whole genome shotgun (WGS) entry which is preliminary data.</text>
</comment>
<keyword evidence="4 8" id="KW-0067">ATP-binding</keyword>
<comment type="subunit">
    <text evidence="8">Homodimer.</text>
</comment>
<dbReference type="GO" id="GO:0005524">
    <property type="term" value="F:ATP binding"/>
    <property type="evidence" value="ECO:0007669"/>
    <property type="project" value="UniProtKB-UniRule"/>
</dbReference>
<keyword evidence="8" id="KW-0963">Cytoplasm</keyword>
<evidence type="ECO:0000256" key="1">
    <source>
        <dbReference type="ARBA" id="ARBA00005594"/>
    </source>
</evidence>
<protein>
    <recommendedName>
        <fullName evidence="8">Tryptophan--tRNA ligase</fullName>
        <ecNumber evidence="8">6.1.1.2</ecNumber>
    </recommendedName>
    <alternativeName>
        <fullName evidence="8">Tryptophanyl-tRNA synthetase</fullName>
        <shortName evidence="8">TrpRS</shortName>
    </alternativeName>
</protein>